<dbReference type="GO" id="GO:0003677">
    <property type="term" value="F:DNA binding"/>
    <property type="evidence" value="ECO:0007669"/>
    <property type="project" value="InterPro"/>
</dbReference>
<evidence type="ECO:0000259" key="4">
    <source>
        <dbReference type="SMART" id="SM00906"/>
    </source>
</evidence>
<name>A0AAN7ZNF8_9PEZI</name>
<evidence type="ECO:0000256" key="3">
    <source>
        <dbReference type="SAM" id="MobiDB-lite"/>
    </source>
</evidence>
<dbReference type="SMART" id="SM00906">
    <property type="entry name" value="Fungal_trans"/>
    <property type="match status" value="1"/>
</dbReference>
<evidence type="ECO:0000256" key="2">
    <source>
        <dbReference type="ARBA" id="ARBA00023242"/>
    </source>
</evidence>
<dbReference type="GO" id="GO:0005634">
    <property type="term" value="C:nucleus"/>
    <property type="evidence" value="ECO:0007669"/>
    <property type="project" value="UniProtKB-SubCell"/>
</dbReference>
<evidence type="ECO:0000313" key="5">
    <source>
        <dbReference type="EMBL" id="KAK5699665.1"/>
    </source>
</evidence>
<reference evidence="5" key="1">
    <citation type="submission" date="2023-08" db="EMBL/GenBank/DDBJ databases">
        <title>Black Yeasts Isolated from many extreme environments.</title>
        <authorList>
            <person name="Coleine C."/>
            <person name="Stajich J.E."/>
            <person name="Selbmann L."/>
        </authorList>
    </citation>
    <scope>NUCLEOTIDE SEQUENCE</scope>
    <source>
        <strain evidence="5">CCFEE 5810</strain>
    </source>
</reference>
<feature type="region of interest" description="Disordered" evidence="3">
    <location>
        <begin position="191"/>
        <end position="223"/>
    </location>
</feature>
<dbReference type="GO" id="GO:0006351">
    <property type="term" value="P:DNA-templated transcription"/>
    <property type="evidence" value="ECO:0007669"/>
    <property type="project" value="InterPro"/>
</dbReference>
<dbReference type="GO" id="GO:0008270">
    <property type="term" value="F:zinc ion binding"/>
    <property type="evidence" value="ECO:0007669"/>
    <property type="project" value="InterPro"/>
</dbReference>
<dbReference type="PANTHER" id="PTHR31001:SF40">
    <property type="entry name" value="ZN(II)2CYS6 TRANSCRIPTION FACTOR (EUROFUNG)"/>
    <property type="match status" value="1"/>
</dbReference>
<feature type="domain" description="Xylanolytic transcriptional activator regulatory" evidence="4">
    <location>
        <begin position="472"/>
        <end position="546"/>
    </location>
</feature>
<comment type="subcellular location">
    <subcellularLocation>
        <location evidence="1">Nucleus</location>
    </subcellularLocation>
</comment>
<dbReference type="AlphaFoldDB" id="A0AAN7ZNF8"/>
<dbReference type="InterPro" id="IPR007219">
    <property type="entry name" value="XnlR_reg_dom"/>
</dbReference>
<feature type="compositionally biased region" description="Low complexity" evidence="3">
    <location>
        <begin position="294"/>
        <end position="311"/>
    </location>
</feature>
<dbReference type="InterPro" id="IPR050613">
    <property type="entry name" value="Sec_Metabolite_Reg"/>
</dbReference>
<gene>
    <name evidence="5" type="ORF">LTR97_005794</name>
</gene>
<protein>
    <recommendedName>
        <fullName evidence="4">Xylanolytic transcriptional activator regulatory domain-containing protein</fullName>
    </recommendedName>
</protein>
<dbReference type="Pfam" id="PF04082">
    <property type="entry name" value="Fungal_trans"/>
    <property type="match status" value="1"/>
</dbReference>
<feature type="region of interest" description="Disordered" evidence="3">
    <location>
        <begin position="262"/>
        <end position="322"/>
    </location>
</feature>
<accession>A0AAN7ZNF8</accession>
<feature type="compositionally biased region" description="Polar residues" evidence="3">
    <location>
        <begin position="199"/>
        <end position="210"/>
    </location>
</feature>
<keyword evidence="2" id="KW-0539">Nucleus</keyword>
<dbReference type="PANTHER" id="PTHR31001">
    <property type="entry name" value="UNCHARACTERIZED TRANSCRIPTIONAL REGULATORY PROTEIN"/>
    <property type="match status" value="1"/>
</dbReference>
<evidence type="ECO:0000256" key="1">
    <source>
        <dbReference type="ARBA" id="ARBA00004123"/>
    </source>
</evidence>
<dbReference type="Proteomes" id="UP001310594">
    <property type="component" value="Unassembled WGS sequence"/>
</dbReference>
<dbReference type="EMBL" id="JAVRQU010000008">
    <property type="protein sequence ID" value="KAK5699665.1"/>
    <property type="molecule type" value="Genomic_DNA"/>
</dbReference>
<organism evidence="5 6">
    <name type="scientific">Elasticomyces elasticus</name>
    <dbReference type="NCBI Taxonomy" id="574655"/>
    <lineage>
        <taxon>Eukaryota</taxon>
        <taxon>Fungi</taxon>
        <taxon>Dikarya</taxon>
        <taxon>Ascomycota</taxon>
        <taxon>Pezizomycotina</taxon>
        <taxon>Dothideomycetes</taxon>
        <taxon>Dothideomycetidae</taxon>
        <taxon>Mycosphaerellales</taxon>
        <taxon>Teratosphaeriaceae</taxon>
        <taxon>Elasticomyces</taxon>
    </lineage>
</organism>
<comment type="caution">
    <text evidence="5">The sequence shown here is derived from an EMBL/GenBank/DDBJ whole genome shotgun (WGS) entry which is preliminary data.</text>
</comment>
<proteinExistence type="predicted"/>
<sequence>MSSDCVSERYLQYKLDCAGHSVTNVGIAWRCDMMINGTHADAVDTTVIDPMCQRASCFLSNSTLTSGAWWLRIQTKRPTRQVQDRRTYTGNLCFPDDCVIITYGSYNSSSTFNATSEQCVYEDQVSQPRPSYQFVAETPGAPVGSRRRPQNTLEEPDDVTIPAARLHTIEARMAALSNMVRVLQTQTSSGAASSAAHSTPDSSILYTTNEPGLPYDPSGHLSHQENGHIRYVEPTFWASLGQDVSDLDDILSAHTRCLERSENDIPLDNGSEPGFEGQPSYHSEPRVPSEYACPSSASSIPLSTSSHASSTGDNLLQTPGWRPEEPLVTRTVARYPEFLRQLPSKRRCDALLNGYVSGYHPMVPIIHVPRFRKQYEEFWEARYDIDAEQTASMSFAALLVAIMYAGSVACPDAVSSGAVGAPAPGEAANHLHKLTMKALHLSNFPHTPTLDSFRAYIICQSTWARAEEPLTCVAFVGLALRVATILGLHKDPSHFAGMDLVECEVRRRVWWHLVHIDVLVAISSGLPPMVEAGCWDVRAISELKEEHFGTYAGKAYNTHISQHPSNQAADPRDPANASLVSTIGVLVAGKLRATSTYQLV</sequence>
<dbReference type="CDD" id="cd12148">
    <property type="entry name" value="fungal_TF_MHR"/>
    <property type="match status" value="1"/>
</dbReference>
<evidence type="ECO:0000313" key="6">
    <source>
        <dbReference type="Proteomes" id="UP001310594"/>
    </source>
</evidence>